<feature type="non-terminal residue" evidence="3">
    <location>
        <position position="1"/>
    </location>
</feature>
<keyword evidence="4" id="KW-1185">Reference proteome</keyword>
<name>A0A0M0KAH3_9EUKA</name>
<dbReference type="SMART" id="SM00429">
    <property type="entry name" value="IPT"/>
    <property type="match status" value="6"/>
</dbReference>
<dbReference type="InterPro" id="IPR031148">
    <property type="entry name" value="Plexin"/>
</dbReference>
<feature type="domain" description="IPT/TIG" evidence="2">
    <location>
        <begin position="1005"/>
        <end position="1106"/>
    </location>
</feature>
<dbReference type="Proteomes" id="UP000037460">
    <property type="component" value="Unassembled WGS sequence"/>
</dbReference>
<feature type="domain" description="IPT/TIG" evidence="2">
    <location>
        <begin position="1524"/>
        <end position="1629"/>
    </location>
</feature>
<dbReference type="InterPro" id="IPR002909">
    <property type="entry name" value="IPT_dom"/>
</dbReference>
<protein>
    <recommendedName>
        <fullName evidence="2">IPT/TIG domain-containing protein</fullName>
    </recommendedName>
</protein>
<feature type="domain" description="IPT/TIG" evidence="2">
    <location>
        <begin position="1631"/>
        <end position="1754"/>
    </location>
</feature>
<dbReference type="PANTHER" id="PTHR22625">
    <property type="entry name" value="PLEXIN"/>
    <property type="match status" value="1"/>
</dbReference>
<evidence type="ECO:0000313" key="4">
    <source>
        <dbReference type="Proteomes" id="UP000037460"/>
    </source>
</evidence>
<feature type="region of interest" description="Disordered" evidence="1">
    <location>
        <begin position="294"/>
        <end position="316"/>
    </location>
</feature>
<dbReference type="GO" id="GO:0005886">
    <property type="term" value="C:plasma membrane"/>
    <property type="evidence" value="ECO:0007669"/>
    <property type="project" value="TreeGrafter"/>
</dbReference>
<feature type="domain" description="IPT/TIG" evidence="2">
    <location>
        <begin position="1872"/>
        <end position="1973"/>
    </location>
</feature>
<dbReference type="GO" id="GO:0008360">
    <property type="term" value="P:regulation of cell shape"/>
    <property type="evidence" value="ECO:0007669"/>
    <property type="project" value="TreeGrafter"/>
</dbReference>
<feature type="region of interest" description="Disordered" evidence="1">
    <location>
        <begin position="821"/>
        <end position="849"/>
    </location>
</feature>
<dbReference type="PANTHER" id="PTHR22625:SF44">
    <property type="entry name" value="PLEXIN-B"/>
    <property type="match status" value="1"/>
</dbReference>
<dbReference type="OrthoDB" id="439917at2759"/>
<dbReference type="GO" id="GO:0017154">
    <property type="term" value="F:semaphorin receptor activity"/>
    <property type="evidence" value="ECO:0007669"/>
    <property type="project" value="InterPro"/>
</dbReference>
<feature type="region of interest" description="Disordered" evidence="1">
    <location>
        <begin position="746"/>
        <end position="777"/>
    </location>
</feature>
<evidence type="ECO:0000313" key="3">
    <source>
        <dbReference type="EMBL" id="KOO35830.1"/>
    </source>
</evidence>
<sequence>AAPLRLVGNVTAAGGSVSPVDVGNATIVYYDAQVPPELLSFAPSGVACAARSSGGLGGAVVTVRARNLAPTGDHLMCDFGSAVGRASATLGGAPVRGLRNESAGEVLCAVPPTSLLGDLRLRISHDGGARWSALSPEPLTCHDSASAPTPLSAAQSCIDVASVAYVTLRAANLRRLASAPLLCRLGDTPSLERANLTLLPAGVGGAVPLVTIGAVGGVMLAPARDSVGTASCPLPDVRTHTGTLPLYLGAAGAAVSRSTRRRRSPTGDRHFGLSAEVLLGAGSDSDGLSVVYGPPTTAPFEAPETTPASASADGMPGASTTLDAGAAEARLWPLWRPQSHWRIGFGARTGLLSGDHHVRSISVRSAHFASVVTSSVEWPSAPPVPPPLLALGSLGCLVPPLNGSHDGGAALGAGGLALDGRIALSLNGHQWHEAAARFAYYVPPSWAVVAPLGGPVVGGTVVTIEGGAEARAAMALLEVAAPSAWRGGARCAFDGVEVMGTASLADGTMRCVTPPSAVVRSAAVRLSLNAQQYDGGQPTPLGFTYYARAAAFDLFPPQGLSIGGTNVTLRGGDGLGGGLSYACRFGYAVVPATYDAAVGGVQCTSPHAHLALAPLLAPEPRTFYGDVSRERSGDGARMLTFSEVSDGVNGTAAAAAAWAQHGLAVELSGLARIERGALRLTVRGYPEWRRVDYGALRVRVLGPRPPLEHLVLSLDVLMTGPWAGSRHAIDPHGLCLSFGNARLPTALGPLGDEPDETDETDETEVAPEAEDGGAGVGGYAAVGPDLHWSATTFTADDVAIAAGECRRRDGACELRSRVPSYEAVGNAPSPSRPPSTVGNDEEEEEEAEAAAGVRVLLGYGAARDANATNASVATYVRIIHQPRASSPGVSHSAAWQEYTAWLPSVALPSRSWRRLQLSIVAGRLSLWYDDVRLVDGWALNGWRPAATWRVGVHGSRGSSHQMQWIDNVQIASGALRSTAEVPVFLSRNGQQFEALASHTFGYRAPPVVSSVAPRTGAAALSTPVVLRGANFGGGTDYRCLFGHMSVAASFNASDEAVLCDAPSTALAPGEGLLVNVSLSLNGIEHAYDRWLDADPTAVNPLPFEFVHATAERAVVDTLGSTSALGPTSGGTLVIVHGTALARGHDRRCIFGAGVVNATLAELGGGDVLRCIAPSAADAGGLGLASSGGVVPLRLSLNGRDEHFATPPLEYRYYVPPVVSSIHPPTASAAGGTSLTLRGSGFGGASALLRCRFGVVVVSAEPLATDDQLICYTPPAATAGAALEATSADCSVHGAARHLPDGSIELTPSSTYDAEGTAVCAAPQGVRYGGAAHLVLSFELELGRDGDGASMEEYEGDRERAAWERQAALERAAWDPNTTAHQLADLLASANFASGTSPSAGLSSSAGGGANGTVGSAGASGVDSYVPVVLAYDLGTHGGARAGLSILYHGHALLRGAPIPAWAPHPSWRLGFAAASGVGANACRVRRVRLWVGAPAEAQPTPLHITRNGQDYEESAAPPLVYIGRPIVSAITPASGPTAGGSLLLLAGEGLRDGSSYYCRFGPGGGGVALDAHANAQWAGPRVLPALNTTPAAPFVHCATPAGVRAGVLLPQISLNGQDETSSSLPFRFYDPPALLALSPTTGPALGGTLVDVRGANLTRHGTLPVCRFGGALWRRGFGALSALTTSDALQGAHGVGARALHGLPPNEVPATIVNATHALCLTPPSVRGPMRELAIEIALNGHDFTSDNLRFRYLTDRTSLISVFPTFDSSLGGRPILLSGRGLANGSDARCRYRAPTLGVVETRALEIGGGGLLLVCPAPAIPPDVLAAARSHVSDAVSTALPLTLDVTLNGQQYSLAPSLRFEIIAGEEPSPRLLGVRPSLGPANGSSLVLISGVTLEFGSLLLCRFGEGEGAPTVGQGDSAPDEGAAIVRASYDAATGDLRCLTPPHAPGRVVLAVSFNGEHYEPTTFNYTFAPEPLLLEASPARGPAFSIQCTSFDCRGGGSVGTLVTVSGAWLGAG</sequence>
<dbReference type="EMBL" id="JWZX01000737">
    <property type="protein sequence ID" value="KOO35830.1"/>
    <property type="molecule type" value="Genomic_DNA"/>
</dbReference>
<gene>
    <name evidence="3" type="ORF">Ctob_013182</name>
</gene>
<feature type="compositionally biased region" description="Low complexity" evidence="1">
    <location>
        <begin position="294"/>
        <end position="310"/>
    </location>
</feature>
<comment type="caution">
    <text evidence="3">The sequence shown here is derived from an EMBL/GenBank/DDBJ whole genome shotgun (WGS) entry which is preliminary data.</text>
</comment>
<dbReference type="GO" id="GO:0002116">
    <property type="term" value="C:semaphorin receptor complex"/>
    <property type="evidence" value="ECO:0007669"/>
    <property type="project" value="TreeGrafter"/>
</dbReference>
<feature type="compositionally biased region" description="Acidic residues" evidence="1">
    <location>
        <begin position="752"/>
        <end position="771"/>
    </location>
</feature>
<dbReference type="InterPro" id="IPR013783">
    <property type="entry name" value="Ig-like_fold"/>
</dbReference>
<dbReference type="Pfam" id="PF01833">
    <property type="entry name" value="TIG"/>
    <property type="match status" value="3"/>
</dbReference>
<dbReference type="CDD" id="cd00102">
    <property type="entry name" value="IPT"/>
    <property type="match status" value="2"/>
</dbReference>
<feature type="domain" description="IPT/TIG" evidence="2">
    <location>
        <begin position="443"/>
        <end position="546"/>
    </location>
</feature>
<reference evidence="4" key="1">
    <citation type="journal article" date="2015" name="PLoS Genet.">
        <title>Genome Sequence and Transcriptome Analyses of Chrysochromulina tobin: Metabolic Tools for Enhanced Algal Fitness in the Prominent Order Prymnesiales (Haptophyceae).</title>
        <authorList>
            <person name="Hovde B.T."/>
            <person name="Deodato C.R."/>
            <person name="Hunsperger H.M."/>
            <person name="Ryken S.A."/>
            <person name="Yost W."/>
            <person name="Jha R.K."/>
            <person name="Patterson J."/>
            <person name="Monnat R.J. Jr."/>
            <person name="Barlow S.B."/>
            <person name="Starkenburg S.R."/>
            <person name="Cattolico R.A."/>
        </authorList>
    </citation>
    <scope>NUCLEOTIDE SEQUENCE</scope>
    <source>
        <strain evidence="4">CCMP291</strain>
    </source>
</reference>
<dbReference type="InterPro" id="IPR014756">
    <property type="entry name" value="Ig_E-set"/>
</dbReference>
<dbReference type="SUPFAM" id="SSF81296">
    <property type="entry name" value="E set domains"/>
    <property type="match status" value="4"/>
</dbReference>
<organism evidence="3 4">
    <name type="scientific">Chrysochromulina tobinii</name>
    <dbReference type="NCBI Taxonomy" id="1460289"/>
    <lineage>
        <taxon>Eukaryota</taxon>
        <taxon>Haptista</taxon>
        <taxon>Haptophyta</taxon>
        <taxon>Prymnesiophyceae</taxon>
        <taxon>Prymnesiales</taxon>
        <taxon>Chrysochromulinaceae</taxon>
        <taxon>Chrysochromulina</taxon>
    </lineage>
</organism>
<evidence type="ECO:0000259" key="2">
    <source>
        <dbReference type="SMART" id="SM00429"/>
    </source>
</evidence>
<accession>A0A0M0KAH3</accession>
<evidence type="ECO:0000256" key="1">
    <source>
        <dbReference type="SAM" id="MobiDB-lite"/>
    </source>
</evidence>
<proteinExistence type="predicted"/>
<feature type="compositionally biased region" description="Acidic residues" evidence="1">
    <location>
        <begin position="839"/>
        <end position="848"/>
    </location>
</feature>
<dbReference type="GO" id="GO:0007162">
    <property type="term" value="P:negative regulation of cell adhesion"/>
    <property type="evidence" value="ECO:0007669"/>
    <property type="project" value="TreeGrafter"/>
</dbReference>
<dbReference type="CDD" id="cd00603">
    <property type="entry name" value="IPT_PCSR"/>
    <property type="match status" value="2"/>
</dbReference>
<dbReference type="GO" id="GO:0030334">
    <property type="term" value="P:regulation of cell migration"/>
    <property type="evidence" value="ECO:0007669"/>
    <property type="project" value="TreeGrafter"/>
</dbReference>
<feature type="domain" description="IPT/TIG" evidence="2">
    <location>
        <begin position="1215"/>
        <end position="1306"/>
    </location>
</feature>
<dbReference type="Gene3D" id="2.60.40.10">
    <property type="entry name" value="Immunoglobulins"/>
    <property type="match status" value="7"/>
</dbReference>